<feature type="transmembrane region" description="Helical" evidence="7">
    <location>
        <begin position="20"/>
        <end position="40"/>
    </location>
</feature>
<evidence type="ECO:0000256" key="1">
    <source>
        <dbReference type="ARBA" id="ARBA00004651"/>
    </source>
</evidence>
<evidence type="ECO:0000313" key="10">
    <source>
        <dbReference type="EMBL" id="MDH5823109.1"/>
    </source>
</evidence>
<evidence type="ECO:0000256" key="2">
    <source>
        <dbReference type="ARBA" id="ARBA00022692"/>
    </source>
</evidence>
<dbReference type="EMBL" id="JARXRM010000029">
    <property type="protein sequence ID" value="MDH5823109.1"/>
    <property type="molecule type" value="Genomic_DNA"/>
</dbReference>
<dbReference type="InterPro" id="IPR027417">
    <property type="entry name" value="P-loop_NTPase"/>
</dbReference>
<dbReference type="SMART" id="SM00382">
    <property type="entry name" value="AAA"/>
    <property type="match status" value="1"/>
</dbReference>
<proteinExistence type="predicted"/>
<keyword evidence="11" id="KW-1185">Reference proteome</keyword>
<dbReference type="InterPro" id="IPR039421">
    <property type="entry name" value="Type_1_exporter"/>
</dbReference>
<dbReference type="InterPro" id="IPR014223">
    <property type="entry name" value="ABC_CydC/D"/>
</dbReference>
<protein>
    <submittedName>
        <fullName evidence="10">Thiol reductant ABC exporter subunit CydC</fullName>
    </submittedName>
</protein>
<dbReference type="Gene3D" id="1.20.1560.10">
    <property type="entry name" value="ABC transporter type 1, transmembrane domain"/>
    <property type="match status" value="1"/>
</dbReference>
<evidence type="ECO:0000256" key="3">
    <source>
        <dbReference type="ARBA" id="ARBA00022741"/>
    </source>
</evidence>
<comment type="subcellular location">
    <subcellularLocation>
        <location evidence="1">Cell membrane</location>
        <topology evidence="1">Multi-pass membrane protein</topology>
    </subcellularLocation>
</comment>
<evidence type="ECO:0000256" key="7">
    <source>
        <dbReference type="SAM" id="Phobius"/>
    </source>
</evidence>
<feature type="transmembrane region" description="Helical" evidence="7">
    <location>
        <begin position="165"/>
        <end position="186"/>
    </location>
</feature>
<sequence>MSAPPPAALAGVFRRHALPMALAVLLLLVTLAAGTGLLALSGHFLTAAALAGGLAAGFNFFAPSAGIRALTFARIVSRYAEKLFGHDVTLRLARDLRLWFFARLLPLAPLGLGRERIGDLLARLVADIDMADGVLVRAVGPLLALAALAALMVAASAAVLPVAGLWMALVLGLLGGAVPLVATLGARDAERERAEARAALRQQIHEALEGAADLVALDAVEHRAAALDASTETLARRERRLQRRLSSAALLHGMVVAVALPALLGLLLFAYHDARIDAPTAAALLFAGIAMFEAAAGIGLAWRSLRVALASLRRLRDIAGGAPAVVDPPAPRELPASGELTLQHVRFAWGGDAPRPVLEDIGLVLPVGRRIAISGDSGAGKSSLLALLLRLRDPDAGSVRFGGVELRDCAQADWHRRLAWLPQDAPVFAGSIRTNLRMGDPAADDDRLWQALRRVRMEDAVRALPGGLDAWIGESGASLSGGESRRLALARALLREAPLLLLDEPTGGLDVDTARELMQDLAAACGGRSAVVISHDPLPADVVHARYRLHDGRLHGPL</sequence>
<dbReference type="InterPro" id="IPR003593">
    <property type="entry name" value="AAA+_ATPase"/>
</dbReference>
<dbReference type="PROSITE" id="PS50929">
    <property type="entry name" value="ABC_TM1F"/>
    <property type="match status" value="1"/>
</dbReference>
<evidence type="ECO:0000259" key="9">
    <source>
        <dbReference type="PROSITE" id="PS50929"/>
    </source>
</evidence>
<gene>
    <name evidence="10" type="primary">cydC</name>
    <name evidence="10" type="ORF">QFW77_08920</name>
</gene>
<evidence type="ECO:0000259" key="8">
    <source>
        <dbReference type="PROSITE" id="PS50893"/>
    </source>
</evidence>
<dbReference type="InterPro" id="IPR011527">
    <property type="entry name" value="ABC1_TM_dom"/>
</dbReference>
<dbReference type="SUPFAM" id="SSF52540">
    <property type="entry name" value="P-loop containing nucleoside triphosphate hydrolases"/>
    <property type="match status" value="1"/>
</dbReference>
<dbReference type="PROSITE" id="PS50893">
    <property type="entry name" value="ABC_TRANSPORTER_2"/>
    <property type="match status" value="1"/>
</dbReference>
<reference evidence="10 11" key="1">
    <citation type="submission" date="2023-04" db="EMBL/GenBank/DDBJ databases">
        <title>Luteimonas endophyticus RD2P54.</title>
        <authorList>
            <person name="Sun J.-Q."/>
        </authorList>
    </citation>
    <scope>NUCLEOTIDE SEQUENCE [LARGE SCALE GENOMIC DNA]</scope>
    <source>
        <strain evidence="10 11">RD2P54</strain>
    </source>
</reference>
<keyword evidence="5 7" id="KW-1133">Transmembrane helix</keyword>
<dbReference type="Proteomes" id="UP001156940">
    <property type="component" value="Unassembled WGS sequence"/>
</dbReference>
<dbReference type="NCBIfam" id="TIGR02868">
    <property type="entry name" value="CydC"/>
    <property type="match status" value="1"/>
</dbReference>
<accession>A0ABT6J8F9</accession>
<name>A0ABT6J8F9_9GAMM</name>
<comment type="caution">
    <text evidence="10">The sequence shown here is derived from an EMBL/GenBank/DDBJ whole genome shotgun (WGS) entry which is preliminary data.</text>
</comment>
<keyword evidence="6 7" id="KW-0472">Membrane</keyword>
<feature type="transmembrane region" description="Helical" evidence="7">
    <location>
        <begin position="134"/>
        <end position="159"/>
    </location>
</feature>
<dbReference type="PANTHER" id="PTHR24221">
    <property type="entry name" value="ATP-BINDING CASSETTE SUB-FAMILY B"/>
    <property type="match status" value="1"/>
</dbReference>
<dbReference type="InterPro" id="IPR003439">
    <property type="entry name" value="ABC_transporter-like_ATP-bd"/>
</dbReference>
<keyword evidence="4" id="KW-0067">ATP-binding</keyword>
<keyword evidence="2 7" id="KW-0812">Transmembrane</keyword>
<evidence type="ECO:0000313" key="11">
    <source>
        <dbReference type="Proteomes" id="UP001156940"/>
    </source>
</evidence>
<evidence type="ECO:0000256" key="5">
    <source>
        <dbReference type="ARBA" id="ARBA00022989"/>
    </source>
</evidence>
<keyword evidence="3" id="KW-0547">Nucleotide-binding</keyword>
<feature type="transmembrane region" description="Helical" evidence="7">
    <location>
        <begin position="47"/>
        <end position="76"/>
    </location>
</feature>
<feature type="domain" description="ABC transmembrane type-1" evidence="9">
    <location>
        <begin position="21"/>
        <end position="305"/>
    </location>
</feature>
<dbReference type="Gene3D" id="3.40.50.300">
    <property type="entry name" value="P-loop containing nucleotide triphosphate hydrolases"/>
    <property type="match status" value="1"/>
</dbReference>
<dbReference type="InterPro" id="IPR017871">
    <property type="entry name" value="ABC_transporter-like_CS"/>
</dbReference>
<dbReference type="SUPFAM" id="SSF90123">
    <property type="entry name" value="ABC transporter transmembrane region"/>
    <property type="match status" value="1"/>
</dbReference>
<organism evidence="10 11">
    <name type="scientific">Luteimonas endophytica</name>
    <dbReference type="NCBI Taxonomy" id="3042023"/>
    <lineage>
        <taxon>Bacteria</taxon>
        <taxon>Pseudomonadati</taxon>
        <taxon>Pseudomonadota</taxon>
        <taxon>Gammaproteobacteria</taxon>
        <taxon>Lysobacterales</taxon>
        <taxon>Lysobacteraceae</taxon>
        <taxon>Luteimonas</taxon>
    </lineage>
</organism>
<dbReference type="InterPro" id="IPR036640">
    <property type="entry name" value="ABC1_TM_sf"/>
</dbReference>
<dbReference type="PROSITE" id="PS00211">
    <property type="entry name" value="ABC_TRANSPORTER_1"/>
    <property type="match status" value="1"/>
</dbReference>
<feature type="domain" description="ABC transporter" evidence="8">
    <location>
        <begin position="340"/>
        <end position="558"/>
    </location>
</feature>
<dbReference type="PANTHER" id="PTHR24221:SF654">
    <property type="entry name" value="ATP-BINDING CASSETTE SUB-FAMILY B MEMBER 6"/>
    <property type="match status" value="1"/>
</dbReference>
<dbReference type="Pfam" id="PF00005">
    <property type="entry name" value="ABC_tran"/>
    <property type="match status" value="1"/>
</dbReference>
<feature type="transmembrane region" description="Helical" evidence="7">
    <location>
        <begin position="249"/>
        <end position="271"/>
    </location>
</feature>
<evidence type="ECO:0000256" key="6">
    <source>
        <dbReference type="ARBA" id="ARBA00023136"/>
    </source>
</evidence>
<dbReference type="RefSeq" id="WP_280574211.1">
    <property type="nucleotide sequence ID" value="NZ_JARXRM010000029.1"/>
</dbReference>
<evidence type="ECO:0000256" key="4">
    <source>
        <dbReference type="ARBA" id="ARBA00022840"/>
    </source>
</evidence>
<feature type="transmembrane region" description="Helical" evidence="7">
    <location>
        <begin position="283"/>
        <end position="305"/>
    </location>
</feature>